<dbReference type="AlphaFoldDB" id="A0A645DVZ2"/>
<organism evidence="1">
    <name type="scientific">bioreactor metagenome</name>
    <dbReference type="NCBI Taxonomy" id="1076179"/>
    <lineage>
        <taxon>unclassified sequences</taxon>
        <taxon>metagenomes</taxon>
        <taxon>ecological metagenomes</taxon>
    </lineage>
</organism>
<proteinExistence type="predicted"/>
<comment type="caution">
    <text evidence="1">The sequence shown here is derived from an EMBL/GenBank/DDBJ whole genome shotgun (WGS) entry which is preliminary data.</text>
</comment>
<name>A0A645DVZ2_9ZZZZ</name>
<sequence length="194" mass="22156">MALPAPDWDLQLARLPAIGGRNSHRVVGKVQRNMGLQRIDVNLRRMAQKKFQRHGKSLPHLRLGGPQSMKPRIVHQSRHRLKRELPRLTEIVRPAQQLNVGRGDMKLLLRLPQGALLGRLPRFHPAAGETNLAALAAQRRGSDLKEKVQPILFFHKGAQYRVFVFPPQQSRHAVPPQGFQRLRVHPSKKERACR</sequence>
<accession>A0A645DVZ2</accession>
<reference evidence="1" key="1">
    <citation type="submission" date="2019-08" db="EMBL/GenBank/DDBJ databases">
        <authorList>
            <person name="Kucharzyk K."/>
            <person name="Murdoch R.W."/>
            <person name="Higgins S."/>
            <person name="Loffler F."/>
        </authorList>
    </citation>
    <scope>NUCLEOTIDE SEQUENCE</scope>
</reference>
<gene>
    <name evidence="1" type="ORF">SDC9_139909</name>
</gene>
<protein>
    <submittedName>
        <fullName evidence="1">Uncharacterized protein</fullName>
    </submittedName>
</protein>
<dbReference type="EMBL" id="VSSQ01039668">
    <property type="protein sequence ID" value="MPM92773.1"/>
    <property type="molecule type" value="Genomic_DNA"/>
</dbReference>
<evidence type="ECO:0000313" key="1">
    <source>
        <dbReference type="EMBL" id="MPM92773.1"/>
    </source>
</evidence>